<dbReference type="SUPFAM" id="SSF46894">
    <property type="entry name" value="C-terminal effector domain of the bipartite response regulators"/>
    <property type="match status" value="1"/>
</dbReference>
<dbReference type="Proteomes" id="UP000190897">
    <property type="component" value="Unassembled WGS sequence"/>
</dbReference>
<dbReference type="GO" id="GO:0006355">
    <property type="term" value="P:regulation of DNA-templated transcription"/>
    <property type="evidence" value="ECO:0007669"/>
    <property type="project" value="InterPro"/>
</dbReference>
<dbReference type="InterPro" id="IPR036388">
    <property type="entry name" value="WH-like_DNA-bd_sf"/>
</dbReference>
<dbReference type="InterPro" id="IPR016032">
    <property type="entry name" value="Sig_transdc_resp-reg_C-effctor"/>
</dbReference>
<proteinExistence type="predicted"/>
<dbReference type="CDD" id="cd06170">
    <property type="entry name" value="LuxR_C_like"/>
    <property type="match status" value="1"/>
</dbReference>
<dbReference type="Pfam" id="PF00196">
    <property type="entry name" value="GerE"/>
    <property type="match status" value="1"/>
</dbReference>
<feature type="domain" description="HTH luxR-type" evidence="1">
    <location>
        <begin position="1"/>
        <end position="65"/>
    </location>
</feature>
<dbReference type="PROSITE" id="PS50043">
    <property type="entry name" value="HTH_LUXR_2"/>
    <property type="match status" value="1"/>
</dbReference>
<dbReference type="EMBL" id="FUZA01000002">
    <property type="protein sequence ID" value="SKB83908.1"/>
    <property type="molecule type" value="Genomic_DNA"/>
</dbReference>
<dbReference type="RefSeq" id="WP_229208380.1">
    <property type="nucleotide sequence ID" value="NZ_FUZA01000002.1"/>
</dbReference>
<sequence>MFTTRELEILRLISEGHSTEVISNRLNRTTETIKSHRKNIRLKAQECGEDVKSLTVFAIRYVKMLDQTT</sequence>
<dbReference type="SMART" id="SM00421">
    <property type="entry name" value="HTH_LUXR"/>
    <property type="match status" value="1"/>
</dbReference>
<dbReference type="PRINTS" id="PR00038">
    <property type="entry name" value="HTHLUXR"/>
</dbReference>
<evidence type="ECO:0000313" key="2">
    <source>
        <dbReference type="EMBL" id="SKB83908.1"/>
    </source>
</evidence>
<dbReference type="AlphaFoldDB" id="A0A1T5EJH5"/>
<dbReference type="GO" id="GO:0003677">
    <property type="term" value="F:DNA binding"/>
    <property type="evidence" value="ECO:0007669"/>
    <property type="project" value="InterPro"/>
</dbReference>
<evidence type="ECO:0000259" key="1">
    <source>
        <dbReference type="PROSITE" id="PS50043"/>
    </source>
</evidence>
<gene>
    <name evidence="2" type="ORF">SAMN05660293_02507</name>
</gene>
<keyword evidence="3" id="KW-1185">Reference proteome</keyword>
<dbReference type="Gene3D" id="1.10.10.10">
    <property type="entry name" value="Winged helix-like DNA-binding domain superfamily/Winged helix DNA-binding domain"/>
    <property type="match status" value="1"/>
</dbReference>
<accession>A0A1T5EJH5</accession>
<organism evidence="2 3">
    <name type="scientific">Dyadobacter psychrophilus</name>
    <dbReference type="NCBI Taxonomy" id="651661"/>
    <lineage>
        <taxon>Bacteria</taxon>
        <taxon>Pseudomonadati</taxon>
        <taxon>Bacteroidota</taxon>
        <taxon>Cytophagia</taxon>
        <taxon>Cytophagales</taxon>
        <taxon>Spirosomataceae</taxon>
        <taxon>Dyadobacter</taxon>
    </lineage>
</organism>
<reference evidence="3" key="1">
    <citation type="submission" date="2017-02" db="EMBL/GenBank/DDBJ databases">
        <authorList>
            <person name="Varghese N."/>
            <person name="Submissions S."/>
        </authorList>
    </citation>
    <scope>NUCLEOTIDE SEQUENCE [LARGE SCALE GENOMIC DNA]</scope>
    <source>
        <strain evidence="3">DSM 22270</strain>
    </source>
</reference>
<evidence type="ECO:0000313" key="3">
    <source>
        <dbReference type="Proteomes" id="UP000190897"/>
    </source>
</evidence>
<dbReference type="PROSITE" id="PS00622">
    <property type="entry name" value="HTH_LUXR_1"/>
    <property type="match status" value="1"/>
</dbReference>
<dbReference type="InterPro" id="IPR000792">
    <property type="entry name" value="Tscrpt_reg_LuxR_C"/>
</dbReference>
<name>A0A1T5EJH5_9BACT</name>
<protein>
    <submittedName>
        <fullName evidence="2">Regulatory protein, luxR family</fullName>
    </submittedName>
</protein>